<dbReference type="PANTHER" id="PTHR38683:SF1">
    <property type="entry name" value="CHORISMATE PYRUVATE-LYASE"/>
    <property type="match status" value="1"/>
</dbReference>
<dbReference type="InterPro" id="IPR007440">
    <property type="entry name" value="Chorismate--pyruvate_lyase"/>
</dbReference>
<dbReference type="SUPFAM" id="SSF64288">
    <property type="entry name" value="Chorismate lyase-like"/>
    <property type="match status" value="1"/>
</dbReference>
<keyword evidence="6" id="KW-1185">Reference proteome</keyword>
<feature type="binding site" evidence="4">
    <location>
        <position position="174"/>
    </location>
    <ligand>
        <name>substrate</name>
    </ligand>
</feature>
<dbReference type="EMBL" id="JAVRHX010000007">
    <property type="protein sequence ID" value="MDT0596446.1"/>
    <property type="molecule type" value="Genomic_DNA"/>
</dbReference>
<proteinExistence type="inferred from homology"/>
<dbReference type="EC" id="4.1.3.40" evidence="4"/>
<comment type="subcellular location">
    <subcellularLocation>
        <location evidence="4">Cytoplasm</location>
    </subcellularLocation>
</comment>
<dbReference type="GO" id="GO:0008813">
    <property type="term" value="F:chorismate lyase activity"/>
    <property type="evidence" value="ECO:0007669"/>
    <property type="project" value="UniProtKB-EC"/>
</dbReference>
<organism evidence="5 6">
    <name type="scientific">Glaciecola petra</name>
    <dbReference type="NCBI Taxonomy" id="3075602"/>
    <lineage>
        <taxon>Bacteria</taxon>
        <taxon>Pseudomonadati</taxon>
        <taxon>Pseudomonadota</taxon>
        <taxon>Gammaproteobacteria</taxon>
        <taxon>Alteromonadales</taxon>
        <taxon>Alteromonadaceae</taxon>
        <taxon>Glaciecola</taxon>
    </lineage>
</organism>
<dbReference type="HAMAP" id="MF_01632">
    <property type="entry name" value="UbiC"/>
    <property type="match status" value="1"/>
</dbReference>
<comment type="similarity">
    <text evidence="4">Belongs to the UbiC family.</text>
</comment>
<evidence type="ECO:0000313" key="6">
    <source>
        <dbReference type="Proteomes" id="UP001253545"/>
    </source>
</evidence>
<evidence type="ECO:0000256" key="3">
    <source>
        <dbReference type="ARBA" id="ARBA00023239"/>
    </source>
</evidence>
<keyword evidence="4" id="KW-0670">Pyruvate</keyword>
<feature type="binding site" evidence="4">
    <location>
        <position position="81"/>
    </location>
    <ligand>
        <name>substrate</name>
    </ligand>
</feature>
<dbReference type="Pfam" id="PF04345">
    <property type="entry name" value="Chor_lyase"/>
    <property type="match status" value="1"/>
</dbReference>
<reference evidence="5 6" key="1">
    <citation type="submission" date="2023-09" db="EMBL/GenBank/DDBJ databases">
        <authorList>
            <person name="Rey-Velasco X."/>
        </authorList>
    </citation>
    <scope>NUCLEOTIDE SEQUENCE [LARGE SCALE GENOMIC DNA]</scope>
    <source>
        <strain evidence="5 6">P117</strain>
    </source>
</reference>
<comment type="caution">
    <text evidence="5">The sequence shown here is derived from an EMBL/GenBank/DDBJ whole genome shotgun (WGS) entry which is preliminary data.</text>
</comment>
<keyword evidence="1 4" id="KW-0963">Cytoplasm</keyword>
<keyword evidence="3 4" id="KW-0456">Lyase</keyword>
<evidence type="ECO:0000313" key="5">
    <source>
        <dbReference type="EMBL" id="MDT0596446.1"/>
    </source>
</evidence>
<comment type="catalytic activity">
    <reaction evidence="4">
        <text>chorismate = 4-hydroxybenzoate + pyruvate</text>
        <dbReference type="Rhea" id="RHEA:16505"/>
        <dbReference type="ChEBI" id="CHEBI:15361"/>
        <dbReference type="ChEBI" id="CHEBI:17879"/>
        <dbReference type="ChEBI" id="CHEBI:29748"/>
        <dbReference type="EC" id="4.1.3.40"/>
    </reaction>
</comment>
<accession>A0ABU2ZUX5</accession>
<dbReference type="InterPro" id="IPR028978">
    <property type="entry name" value="Chorismate_lyase_/UTRA_dom_sf"/>
</dbReference>
<comment type="caution">
    <text evidence="4">Lacks conserved residue(s) required for the propagation of feature annotation.</text>
</comment>
<dbReference type="PANTHER" id="PTHR38683">
    <property type="entry name" value="CHORISMATE PYRUVATE-LYASE"/>
    <property type="match status" value="1"/>
</dbReference>
<comment type="function">
    <text evidence="4">Removes the pyruvyl group from chorismate, with concomitant aromatization of the ring, to provide 4-hydroxybenzoate (4HB) for the ubiquinone pathway.</text>
</comment>
<feature type="binding site" evidence="4">
    <location>
        <position position="120"/>
    </location>
    <ligand>
        <name>substrate</name>
    </ligand>
</feature>
<evidence type="ECO:0000256" key="2">
    <source>
        <dbReference type="ARBA" id="ARBA00022688"/>
    </source>
</evidence>
<comment type="pathway">
    <text evidence="4">Cofactor biosynthesis; ubiquinone biosynthesis.</text>
</comment>
<dbReference type="Proteomes" id="UP001253545">
    <property type="component" value="Unassembled WGS sequence"/>
</dbReference>
<protein>
    <recommendedName>
        <fullName evidence="4">Probable chorismate pyruvate-lyase</fullName>
        <shortName evidence="4">CL</shortName>
        <shortName evidence="4">CPL</shortName>
        <ecNumber evidence="4">4.1.3.40</ecNumber>
    </recommendedName>
</protein>
<evidence type="ECO:0000256" key="4">
    <source>
        <dbReference type="HAMAP-Rule" id="MF_01632"/>
    </source>
</evidence>
<gene>
    <name evidence="4" type="primary">ubiC</name>
    <name evidence="5" type="ORF">RM552_16440</name>
</gene>
<evidence type="ECO:0000256" key="1">
    <source>
        <dbReference type="ARBA" id="ARBA00022490"/>
    </source>
</evidence>
<dbReference type="Gene3D" id="3.40.1410.10">
    <property type="entry name" value="Chorismate lyase-like"/>
    <property type="match status" value="1"/>
</dbReference>
<dbReference type="RefSeq" id="WP_311369972.1">
    <property type="nucleotide sequence ID" value="NZ_JAVRHX010000007.1"/>
</dbReference>
<name>A0ABU2ZUX5_9ALTE</name>
<keyword evidence="2 4" id="KW-0831">Ubiquinone biosynthesis</keyword>
<sequence length="184" mass="21036">MLIDQKCFPYTMPVVWHSPDEYPNLQNNLADWLLNTGSLTERLQALTTTFRVNLLGQNSAPLDSSELELLSNSCNKDWQVREVVLQGEVEEISKDWVFARSVLPDLLCKSTWANLGSQPLGQRIFNDTSFVRSEFEIGKLLYHPLTGEKFGVQNPCWARRSRFQIGEHMLLVAEAFLPDSPCYL</sequence>